<protein>
    <submittedName>
        <fullName evidence="1">Uncharacterized protein</fullName>
    </submittedName>
</protein>
<accession>A0A071MLJ8</accession>
<sequence length="162" mass="17739">MGSKAANRTWKVALALVALAGVAWFALGMRIHFGYYADDRQAALRAEALVVQRFNAQAFDAIYDDAADAMRATVSRAQAVDAMRAMLKAYGTIVEDNEGATTCFPDQVRMVRWLRSSNGTDLTQVSLWSTPGGDAKLVMMRISPGRVSVDPEIVHRNRCGAR</sequence>
<gene>
    <name evidence="1" type="ORF">DT99_23385</name>
</gene>
<evidence type="ECO:0000313" key="1">
    <source>
        <dbReference type="EMBL" id="KEA57366.1"/>
    </source>
</evidence>
<name>A0A071MLJ8_9BURK</name>
<dbReference type="AlphaFoldDB" id="A0A071MLJ8"/>
<dbReference type="EMBL" id="JJOA01000020">
    <property type="protein sequence ID" value="KEA57366.1"/>
    <property type="molecule type" value="Genomic_DNA"/>
</dbReference>
<comment type="caution">
    <text evidence="1">The sequence shown here is derived from an EMBL/GenBank/DDBJ whole genome shotgun (WGS) entry which is preliminary data.</text>
</comment>
<reference evidence="1" key="1">
    <citation type="submission" date="2014-04" db="EMBL/GenBank/DDBJ databases">
        <title>In planta biocontrol of soil-borne Fusarium wilt of banana through a plant endophytic bacterium, Burkholderia cenocepacia 869T2.</title>
        <authorList>
            <person name="Ho Y.-N."/>
            <person name="Chiang H.-M."/>
            <person name="Chao C.-P."/>
            <person name="Su C.-C."/>
            <person name="Hsu H.-F."/>
            <person name="Guo C.-T."/>
            <person name="Hsieh J.-L."/>
            <person name="Huang C.-C."/>
        </authorList>
    </citation>
    <scope>NUCLEOTIDE SEQUENCE [LARGE SCALE GENOMIC DNA]</scope>
    <source>
        <strain evidence="1">869T2</strain>
    </source>
</reference>
<proteinExistence type="predicted"/>
<organism evidence="1">
    <name type="scientific">Burkholderia cenocepacia</name>
    <dbReference type="NCBI Taxonomy" id="95486"/>
    <lineage>
        <taxon>Bacteria</taxon>
        <taxon>Pseudomonadati</taxon>
        <taxon>Pseudomonadota</taxon>
        <taxon>Betaproteobacteria</taxon>
        <taxon>Burkholderiales</taxon>
        <taxon>Burkholderiaceae</taxon>
        <taxon>Burkholderia</taxon>
        <taxon>Burkholderia cepacia complex</taxon>
    </lineage>
</organism>
<dbReference type="OrthoDB" id="9133561at2"/>